<dbReference type="OrthoDB" id="186568at2"/>
<name>A0A1C0AA93_9FIRM</name>
<evidence type="ECO:0000313" key="1">
    <source>
        <dbReference type="EMBL" id="OCL27196.1"/>
    </source>
</evidence>
<comment type="caution">
    <text evidence="1">The sequence shown here is derived from an EMBL/GenBank/DDBJ whole genome shotgun (WGS) entry which is preliminary data.</text>
</comment>
<reference evidence="2" key="1">
    <citation type="submission" date="2016-07" db="EMBL/GenBank/DDBJ databases">
        <authorList>
            <person name="Florea S."/>
            <person name="Webb J.S."/>
            <person name="Jaromczyk J."/>
            <person name="Schardl C.L."/>
        </authorList>
    </citation>
    <scope>NUCLEOTIDE SEQUENCE [LARGE SCALE GENOMIC DNA]</scope>
    <source>
        <strain evidence="2">Z6</strain>
    </source>
</reference>
<dbReference type="EMBL" id="LWDV01000008">
    <property type="protein sequence ID" value="OCL27196.1"/>
    <property type="molecule type" value="Genomic_DNA"/>
</dbReference>
<dbReference type="Proteomes" id="UP000093514">
    <property type="component" value="Unassembled WGS sequence"/>
</dbReference>
<evidence type="ECO:0000313" key="2">
    <source>
        <dbReference type="Proteomes" id="UP000093514"/>
    </source>
</evidence>
<organism evidence="1 2">
    <name type="scientific">Orenia metallireducens</name>
    <dbReference type="NCBI Taxonomy" id="1413210"/>
    <lineage>
        <taxon>Bacteria</taxon>
        <taxon>Bacillati</taxon>
        <taxon>Bacillota</taxon>
        <taxon>Clostridia</taxon>
        <taxon>Halanaerobiales</taxon>
        <taxon>Halobacteroidaceae</taxon>
        <taxon>Orenia</taxon>
    </lineage>
</organism>
<dbReference type="AlphaFoldDB" id="A0A1C0AA93"/>
<dbReference type="RefSeq" id="WP_068716832.1">
    <property type="nucleotide sequence ID" value="NZ_LWDV01000008.1"/>
</dbReference>
<protein>
    <submittedName>
        <fullName evidence="1">Uncharacterized protein</fullName>
    </submittedName>
</protein>
<dbReference type="PROSITE" id="PS51257">
    <property type="entry name" value="PROKAR_LIPOPROTEIN"/>
    <property type="match status" value="1"/>
</dbReference>
<reference evidence="1 2" key="2">
    <citation type="submission" date="2016-08" db="EMBL/GenBank/DDBJ databases">
        <title>Orenia metallireducens sp. nov. strain Z6, a Novel Metal-reducing Firmicute from the Deep Subsurface.</title>
        <authorList>
            <person name="Maxim B.I."/>
            <person name="Kenneth K."/>
            <person name="Flynn T.M."/>
            <person name="Oloughlin E.J."/>
            <person name="Locke R.A."/>
            <person name="Weber J.R."/>
            <person name="Egan S.M."/>
            <person name="Mackie R.I."/>
            <person name="Cann I.K."/>
        </authorList>
    </citation>
    <scope>NUCLEOTIDE SEQUENCE [LARGE SCALE GENOMIC DNA]</scope>
    <source>
        <strain evidence="1 2">Z6</strain>
    </source>
</reference>
<sequence>MGRIFKIEFILIIFLIMLVGCSEMDISQNPQIQLINYPKLITLGENFSLSGEFLTQEMIGDNIKILLTIRNGNDGSGVLNQELSLSSGSQSFSFIDIRLEGDISPVVYFEFKLIIDGKFILKVDTEDSPTYVGNWHTDIITSYFNAYSSSGEPLKATWGNYLKDENPYYFALPYRDFYYYVDGELIKKDYYGVSDVKNRWIEIYHPLTNKTAYAQWEDVGPWNYYDPHYVFSTTNQRPYAEMGIDMGWSSQGYRFTNKAGLDISPATMEYLDSDGLAKGKIIVNWKFVDISQVPDGPWLERISGVEADSKVLNLNTNTLRTLN</sequence>
<accession>A0A1C0AA93</accession>
<keyword evidence="2" id="KW-1185">Reference proteome</keyword>
<gene>
    <name evidence="1" type="ORF">U472_06915</name>
</gene>
<proteinExistence type="predicted"/>